<evidence type="ECO:0000313" key="4">
    <source>
        <dbReference type="EMBL" id="CAB3238681.1"/>
    </source>
</evidence>
<dbReference type="EMBL" id="CADEBD010000303">
    <property type="protein sequence ID" value="CAB3236997.1"/>
    <property type="molecule type" value="Genomic_DNA"/>
</dbReference>
<proteinExistence type="predicted"/>
<accession>A0A8S0ZXH3</accession>
<keyword evidence="1" id="KW-0732">Signal</keyword>
<comment type="caution">
    <text evidence="3">The sequence shown here is derived from an EMBL/GenBank/DDBJ whole genome shotgun (WGS) entry which is preliminary data.</text>
</comment>
<dbReference type="InterPro" id="IPR027417">
    <property type="entry name" value="P-loop_NTPase"/>
</dbReference>
<dbReference type="Proteomes" id="UP000494106">
    <property type="component" value="Unassembled WGS sequence"/>
</dbReference>
<dbReference type="AlphaFoldDB" id="A0A8S0ZXH3"/>
<sequence length="413" mass="48041">MLRRVNFYSICFAFGLSVLLILAGSRYADNTYYRPSMESGRNVRTFLKVEDGEENYMPQLLSADPYENGPEESSHKVFEVARNNIKGRTSKYNFSYSGVHGLEDLVMELGGKPLRSIIVSTWRSGTTFLGEVLNTIPGTFYHYEPLLNYGIVQIRGPPESNDALSTIKNMLKCDFYGMDTYFTYGKTHLHQFSHNKRLWDHCKYNRELCFDAEFTSQFCKLFPFQTMKVVRLRLRLLQEILDDKELNVKVLLLIRDPRGVMQSRQHRDFCQPSADCWHPELLCADMINDYVAASRIQTQYPDKLMVLRYEELALDPNVTTHRILKFLRLSPTASIDEFLQAHTNNEVAGVSSTYRVSRDVPFRWKQVLDFAYVDEIQNACKEAMELWGYRMAHNATHMASKEFYPIENYTVTQ</sequence>
<evidence type="ECO:0000259" key="2">
    <source>
        <dbReference type="Pfam" id="PF00685"/>
    </source>
</evidence>
<feature type="domain" description="Sulfotransferase" evidence="2">
    <location>
        <begin position="116"/>
        <end position="388"/>
    </location>
</feature>
<dbReference type="PANTHER" id="PTHR10704:SF44">
    <property type="entry name" value="LD35051P-RELATED"/>
    <property type="match status" value="1"/>
</dbReference>
<dbReference type="GO" id="GO:0001517">
    <property type="term" value="F:N-acetylglucosamine 6-O-sulfotransferase activity"/>
    <property type="evidence" value="ECO:0007669"/>
    <property type="project" value="TreeGrafter"/>
</dbReference>
<dbReference type="PANTHER" id="PTHR10704">
    <property type="entry name" value="CARBOHYDRATE SULFOTRANSFERASE"/>
    <property type="match status" value="1"/>
</dbReference>
<dbReference type="SUPFAM" id="SSF52540">
    <property type="entry name" value="P-loop containing nucleoside triphosphate hydrolases"/>
    <property type="match status" value="1"/>
</dbReference>
<evidence type="ECO:0000313" key="6">
    <source>
        <dbReference type="Proteomes" id="UP000494256"/>
    </source>
</evidence>
<feature type="chain" id="PRO_5036272993" description="Sulfotransferase domain-containing protein" evidence="1">
    <location>
        <begin position="29"/>
        <end position="413"/>
    </location>
</feature>
<evidence type="ECO:0000313" key="5">
    <source>
        <dbReference type="Proteomes" id="UP000494106"/>
    </source>
</evidence>
<name>A0A8S0ZXH3_ARCPL</name>
<evidence type="ECO:0000313" key="3">
    <source>
        <dbReference type="EMBL" id="CAB3236997.1"/>
    </source>
</evidence>
<keyword evidence="5" id="KW-1185">Reference proteome</keyword>
<protein>
    <recommendedName>
        <fullName evidence="2">Sulfotransferase domain-containing protein</fullName>
    </recommendedName>
</protein>
<gene>
    <name evidence="4" type="ORF">APLA_LOCUS7500</name>
    <name evidence="3" type="ORF">APLA_LOCUS7610</name>
</gene>
<dbReference type="Proteomes" id="UP000494256">
    <property type="component" value="Unassembled WGS sequence"/>
</dbReference>
<dbReference type="OrthoDB" id="6138663at2759"/>
<dbReference type="GO" id="GO:0006044">
    <property type="term" value="P:N-acetylglucosamine metabolic process"/>
    <property type="evidence" value="ECO:0007669"/>
    <property type="project" value="TreeGrafter"/>
</dbReference>
<organism evidence="3 6">
    <name type="scientific">Arctia plantaginis</name>
    <name type="common">Wood tiger moth</name>
    <name type="synonym">Phalaena plantaginis</name>
    <dbReference type="NCBI Taxonomy" id="874455"/>
    <lineage>
        <taxon>Eukaryota</taxon>
        <taxon>Metazoa</taxon>
        <taxon>Ecdysozoa</taxon>
        <taxon>Arthropoda</taxon>
        <taxon>Hexapoda</taxon>
        <taxon>Insecta</taxon>
        <taxon>Pterygota</taxon>
        <taxon>Neoptera</taxon>
        <taxon>Endopterygota</taxon>
        <taxon>Lepidoptera</taxon>
        <taxon>Glossata</taxon>
        <taxon>Ditrysia</taxon>
        <taxon>Noctuoidea</taxon>
        <taxon>Erebidae</taxon>
        <taxon>Arctiinae</taxon>
        <taxon>Arctia</taxon>
    </lineage>
</organism>
<dbReference type="InterPro" id="IPR051135">
    <property type="entry name" value="Gal/GlcNAc/GalNAc_ST"/>
</dbReference>
<dbReference type="Gene3D" id="3.40.50.300">
    <property type="entry name" value="P-loop containing nucleotide triphosphate hydrolases"/>
    <property type="match status" value="1"/>
</dbReference>
<dbReference type="Pfam" id="PF00685">
    <property type="entry name" value="Sulfotransfer_1"/>
    <property type="match status" value="1"/>
</dbReference>
<dbReference type="EMBL" id="CADEBC010000498">
    <property type="protein sequence ID" value="CAB3238681.1"/>
    <property type="molecule type" value="Genomic_DNA"/>
</dbReference>
<feature type="signal peptide" evidence="1">
    <location>
        <begin position="1"/>
        <end position="28"/>
    </location>
</feature>
<reference evidence="5 6" key="1">
    <citation type="submission" date="2020-04" db="EMBL/GenBank/DDBJ databases">
        <authorList>
            <person name="Wallbank WR R."/>
            <person name="Pardo Diaz C."/>
            <person name="Kozak K."/>
            <person name="Martin S."/>
            <person name="Jiggins C."/>
            <person name="Moest M."/>
            <person name="Warren A I."/>
            <person name="Byers J.R.P. K."/>
            <person name="Montejo-Kovacevich G."/>
            <person name="Yen C E."/>
        </authorList>
    </citation>
    <scope>NUCLEOTIDE SEQUENCE [LARGE SCALE GENOMIC DNA]</scope>
</reference>
<dbReference type="GO" id="GO:0006790">
    <property type="term" value="P:sulfur compound metabolic process"/>
    <property type="evidence" value="ECO:0007669"/>
    <property type="project" value="TreeGrafter"/>
</dbReference>
<evidence type="ECO:0000256" key="1">
    <source>
        <dbReference type="SAM" id="SignalP"/>
    </source>
</evidence>
<dbReference type="InterPro" id="IPR000863">
    <property type="entry name" value="Sulfotransferase_dom"/>
</dbReference>